<keyword evidence="2" id="KW-0413">Isomerase</keyword>
<comment type="caution">
    <text evidence="2">The sequence shown here is derived from an EMBL/GenBank/DDBJ whole genome shotgun (WGS) entry which is preliminary data.</text>
</comment>
<evidence type="ECO:0000313" key="3">
    <source>
        <dbReference type="Proteomes" id="UP000642070"/>
    </source>
</evidence>
<keyword evidence="3" id="KW-1185">Reference proteome</keyword>
<reference evidence="2" key="2">
    <citation type="submission" date="2020-09" db="EMBL/GenBank/DDBJ databases">
        <authorList>
            <person name="Sun Q."/>
            <person name="Ohkuma M."/>
        </authorList>
    </citation>
    <scope>NUCLEOTIDE SEQUENCE</scope>
    <source>
        <strain evidence="2">JCM 19831</strain>
    </source>
</reference>
<dbReference type="EMBL" id="BMPI01000128">
    <property type="protein sequence ID" value="GGM89365.1"/>
    <property type="molecule type" value="Genomic_DNA"/>
</dbReference>
<dbReference type="SUPFAM" id="SSF54427">
    <property type="entry name" value="NTF2-like"/>
    <property type="match status" value="1"/>
</dbReference>
<dbReference type="Gene3D" id="3.10.450.50">
    <property type="match status" value="1"/>
</dbReference>
<evidence type="ECO:0000313" key="2">
    <source>
        <dbReference type="EMBL" id="GGM89365.1"/>
    </source>
</evidence>
<dbReference type="InterPro" id="IPR037401">
    <property type="entry name" value="SnoaL-like"/>
</dbReference>
<dbReference type="Proteomes" id="UP000642070">
    <property type="component" value="Unassembled WGS sequence"/>
</dbReference>
<evidence type="ECO:0000259" key="1">
    <source>
        <dbReference type="Pfam" id="PF12680"/>
    </source>
</evidence>
<gene>
    <name evidence="2" type="ORF">GCM10007977_109210</name>
</gene>
<dbReference type="InterPro" id="IPR032710">
    <property type="entry name" value="NTF2-like_dom_sf"/>
</dbReference>
<name>A0A917UFJ5_9ACTN</name>
<dbReference type="GO" id="GO:0016853">
    <property type="term" value="F:isomerase activity"/>
    <property type="evidence" value="ECO:0007669"/>
    <property type="project" value="UniProtKB-KW"/>
</dbReference>
<sequence length="128" mass="13380">MVPGSLLGMTDYENLAGRYLQIWNDTNPTTRRAAIDALFTADVTFVDPTAAVAGRAAIDSLIGAVQAQLPGYVLSLAGTVDGHHDQARFGWEGARPGGAAEVAGFDVVTLAPDGRIDRVLGFLDLVPA</sequence>
<dbReference type="AlphaFoldDB" id="A0A917UFJ5"/>
<proteinExistence type="predicted"/>
<protein>
    <submittedName>
        <fullName evidence="2">Isomerase</fullName>
    </submittedName>
</protein>
<reference evidence="2" key="1">
    <citation type="journal article" date="2014" name="Int. J. Syst. Evol. Microbiol.">
        <title>Complete genome sequence of Corynebacterium casei LMG S-19264T (=DSM 44701T), isolated from a smear-ripened cheese.</title>
        <authorList>
            <consortium name="US DOE Joint Genome Institute (JGI-PGF)"/>
            <person name="Walter F."/>
            <person name="Albersmeier A."/>
            <person name="Kalinowski J."/>
            <person name="Ruckert C."/>
        </authorList>
    </citation>
    <scope>NUCLEOTIDE SEQUENCE</scope>
    <source>
        <strain evidence="2">JCM 19831</strain>
    </source>
</reference>
<dbReference type="Pfam" id="PF12680">
    <property type="entry name" value="SnoaL_2"/>
    <property type="match status" value="1"/>
</dbReference>
<accession>A0A917UFJ5</accession>
<organism evidence="2 3">
    <name type="scientific">Dactylosporangium sucinum</name>
    <dbReference type="NCBI Taxonomy" id="1424081"/>
    <lineage>
        <taxon>Bacteria</taxon>
        <taxon>Bacillati</taxon>
        <taxon>Actinomycetota</taxon>
        <taxon>Actinomycetes</taxon>
        <taxon>Micromonosporales</taxon>
        <taxon>Micromonosporaceae</taxon>
        <taxon>Dactylosporangium</taxon>
    </lineage>
</organism>
<feature type="domain" description="SnoaL-like" evidence="1">
    <location>
        <begin position="18"/>
        <end position="118"/>
    </location>
</feature>